<evidence type="ECO:0000313" key="3">
    <source>
        <dbReference type="Proteomes" id="UP000256310"/>
    </source>
</evidence>
<gene>
    <name evidence="2" type="ORF">DFR46_1217</name>
</gene>
<comment type="caution">
    <text evidence="2">The sequence shown here is derived from an EMBL/GenBank/DDBJ whole genome shotgun (WGS) entry which is preliminary data.</text>
</comment>
<protein>
    <recommendedName>
        <fullName evidence="4">YpeB-like protein with protease inhibitory function</fullName>
    </recommendedName>
</protein>
<name>A0A3D9FEF4_9SPHN</name>
<dbReference type="PROSITE" id="PS51257">
    <property type="entry name" value="PROKAR_LIPOPROTEIN"/>
    <property type="match status" value="1"/>
</dbReference>
<reference evidence="2 3" key="1">
    <citation type="submission" date="2018-07" db="EMBL/GenBank/DDBJ databases">
        <title>Genomic Encyclopedia of Type Strains, Phase IV (KMG-IV): sequencing the most valuable type-strain genomes for metagenomic binning, comparative biology and taxonomic classification.</title>
        <authorList>
            <person name="Goeker M."/>
        </authorList>
    </citation>
    <scope>NUCLEOTIDE SEQUENCE [LARGE SCALE GENOMIC DNA]</scope>
    <source>
        <strain evidence="2 3">DSM 26725</strain>
    </source>
</reference>
<evidence type="ECO:0008006" key="4">
    <source>
        <dbReference type="Google" id="ProtNLM"/>
    </source>
</evidence>
<proteinExistence type="predicted"/>
<dbReference type="Proteomes" id="UP000256310">
    <property type="component" value="Unassembled WGS sequence"/>
</dbReference>
<keyword evidence="3" id="KW-1185">Reference proteome</keyword>
<evidence type="ECO:0000256" key="1">
    <source>
        <dbReference type="SAM" id="SignalP"/>
    </source>
</evidence>
<feature type="chain" id="PRO_5017592204" description="YpeB-like protein with protease inhibitory function" evidence="1">
    <location>
        <begin position="25"/>
        <end position="114"/>
    </location>
</feature>
<dbReference type="RefSeq" id="WP_116235634.1">
    <property type="nucleotide sequence ID" value="NZ_QRDP01000004.1"/>
</dbReference>
<evidence type="ECO:0000313" key="2">
    <source>
        <dbReference type="EMBL" id="RED16200.1"/>
    </source>
</evidence>
<keyword evidence="1" id="KW-0732">Signal</keyword>
<feature type="signal peptide" evidence="1">
    <location>
        <begin position="1"/>
        <end position="24"/>
    </location>
</feature>
<dbReference type="AlphaFoldDB" id="A0A3D9FEF4"/>
<dbReference type="EMBL" id="QRDP01000004">
    <property type="protein sequence ID" value="RED16200.1"/>
    <property type="molecule type" value="Genomic_DNA"/>
</dbReference>
<organism evidence="2 3">
    <name type="scientific">Parasphingopyxis lamellibrachiae</name>
    <dbReference type="NCBI Taxonomy" id="680125"/>
    <lineage>
        <taxon>Bacteria</taxon>
        <taxon>Pseudomonadati</taxon>
        <taxon>Pseudomonadota</taxon>
        <taxon>Alphaproteobacteria</taxon>
        <taxon>Sphingomonadales</taxon>
        <taxon>Sphingomonadaceae</taxon>
        <taxon>Parasphingopyxis</taxon>
    </lineage>
</organism>
<sequence>MSRLPNVTLAVGAGLALVACSASDAPSRDAPLTEEETAAREQMLVENAVRDAYEAEGAEVTEITMELAPDGSRYTGRAIVRDAESGAELTVDCRYYTDVTGAPQLSCDRVNNPE</sequence>
<accession>A0A3D9FEF4</accession>